<dbReference type="Proteomes" id="UP001141806">
    <property type="component" value="Unassembled WGS sequence"/>
</dbReference>
<evidence type="ECO:0000256" key="9">
    <source>
        <dbReference type="ARBA" id="ARBA00049243"/>
    </source>
</evidence>
<organism evidence="10 11">
    <name type="scientific">Protea cynaroides</name>
    <dbReference type="NCBI Taxonomy" id="273540"/>
    <lineage>
        <taxon>Eukaryota</taxon>
        <taxon>Viridiplantae</taxon>
        <taxon>Streptophyta</taxon>
        <taxon>Embryophyta</taxon>
        <taxon>Tracheophyta</taxon>
        <taxon>Spermatophyta</taxon>
        <taxon>Magnoliopsida</taxon>
        <taxon>Proteales</taxon>
        <taxon>Proteaceae</taxon>
        <taxon>Protea</taxon>
    </lineage>
</organism>
<dbReference type="InterPro" id="IPR036291">
    <property type="entry name" value="NAD(P)-bd_dom_sf"/>
</dbReference>
<dbReference type="GO" id="GO:0008270">
    <property type="term" value="F:zinc ion binding"/>
    <property type="evidence" value="ECO:0007669"/>
    <property type="project" value="TreeGrafter"/>
</dbReference>
<sequence>MESPSTTLWALPPSVNTLSAMSGLLPRIKINPLAPLDKVCVLSCGISTSLRATLNVAKPTKGSTVAVFGSGAWGIALWCRHVIRELQRLSVIRTLADSMKGWGVAVLVGVPLKDAVFKTHPIKVLNERTLKGTFFGNCKPRSDLPSVVEKYIMRLASYVVYLIFILSCADKSNVRLCSSDQTRT</sequence>
<comment type="subcellular location">
    <subcellularLocation>
        <location evidence="1">Cytoplasm</location>
    </subcellularLocation>
</comment>
<dbReference type="EC" id="1.1.1.1" evidence="3"/>
<keyword evidence="5" id="KW-0479">Metal-binding</keyword>
<dbReference type="GO" id="GO:0046294">
    <property type="term" value="P:formaldehyde catabolic process"/>
    <property type="evidence" value="ECO:0007669"/>
    <property type="project" value="TreeGrafter"/>
</dbReference>
<comment type="catalytic activity">
    <reaction evidence="9">
        <text>a primary alcohol + NAD(+) = an aldehyde + NADH + H(+)</text>
        <dbReference type="Rhea" id="RHEA:10736"/>
        <dbReference type="ChEBI" id="CHEBI:15378"/>
        <dbReference type="ChEBI" id="CHEBI:15734"/>
        <dbReference type="ChEBI" id="CHEBI:17478"/>
        <dbReference type="ChEBI" id="CHEBI:57540"/>
        <dbReference type="ChEBI" id="CHEBI:57945"/>
        <dbReference type="EC" id="1.1.1.1"/>
    </reaction>
</comment>
<dbReference type="Gene3D" id="3.90.180.10">
    <property type="entry name" value="Medium-chain alcohol dehydrogenases, catalytic domain"/>
    <property type="match status" value="2"/>
</dbReference>
<comment type="catalytic activity">
    <reaction evidence="8">
        <text>a secondary alcohol + NAD(+) = a ketone + NADH + H(+)</text>
        <dbReference type="Rhea" id="RHEA:10740"/>
        <dbReference type="ChEBI" id="CHEBI:15378"/>
        <dbReference type="ChEBI" id="CHEBI:17087"/>
        <dbReference type="ChEBI" id="CHEBI:35681"/>
        <dbReference type="ChEBI" id="CHEBI:57540"/>
        <dbReference type="ChEBI" id="CHEBI:57945"/>
        <dbReference type="EC" id="1.1.1.1"/>
    </reaction>
</comment>
<reference evidence="10" key="1">
    <citation type="journal article" date="2023" name="Plant J.">
        <title>The genome of the king protea, Protea cynaroides.</title>
        <authorList>
            <person name="Chang J."/>
            <person name="Duong T.A."/>
            <person name="Schoeman C."/>
            <person name="Ma X."/>
            <person name="Roodt D."/>
            <person name="Barker N."/>
            <person name="Li Z."/>
            <person name="Van de Peer Y."/>
            <person name="Mizrachi E."/>
        </authorList>
    </citation>
    <scope>NUCLEOTIDE SEQUENCE</scope>
    <source>
        <tissue evidence="10">Young leaves</tissue>
    </source>
</reference>
<dbReference type="SUPFAM" id="SSF51735">
    <property type="entry name" value="NAD(P)-binding Rossmann-fold domains"/>
    <property type="match status" value="1"/>
</dbReference>
<protein>
    <recommendedName>
        <fullName evidence="3">alcohol dehydrogenase</fullName>
        <ecNumber evidence="3">1.1.1.1</ecNumber>
    </recommendedName>
</protein>
<evidence type="ECO:0000256" key="1">
    <source>
        <dbReference type="ARBA" id="ARBA00004496"/>
    </source>
</evidence>
<accession>A0A9Q0KX12</accession>
<comment type="similarity">
    <text evidence="2">Belongs to the zinc-containing alcohol dehydrogenase family.</text>
</comment>
<evidence type="ECO:0000256" key="5">
    <source>
        <dbReference type="ARBA" id="ARBA00022723"/>
    </source>
</evidence>
<proteinExistence type="inferred from homology"/>
<evidence type="ECO:0000256" key="4">
    <source>
        <dbReference type="ARBA" id="ARBA00022490"/>
    </source>
</evidence>
<dbReference type="EMBL" id="JAMYWD010000002">
    <property type="protein sequence ID" value="KAJ4978184.1"/>
    <property type="molecule type" value="Genomic_DNA"/>
</dbReference>
<dbReference type="GO" id="GO:0005829">
    <property type="term" value="C:cytosol"/>
    <property type="evidence" value="ECO:0007669"/>
    <property type="project" value="TreeGrafter"/>
</dbReference>
<dbReference type="PANTHER" id="PTHR43880:SF40">
    <property type="entry name" value="ALCOHOL DEHYDROGENASE 2"/>
    <property type="match status" value="1"/>
</dbReference>
<evidence type="ECO:0000256" key="7">
    <source>
        <dbReference type="ARBA" id="ARBA00023027"/>
    </source>
</evidence>
<keyword evidence="4" id="KW-0963">Cytoplasm</keyword>
<dbReference type="GO" id="GO:0051903">
    <property type="term" value="F:S-(hydroxymethyl)glutathione dehydrogenase [NAD(P)+] activity"/>
    <property type="evidence" value="ECO:0007669"/>
    <property type="project" value="TreeGrafter"/>
</dbReference>
<dbReference type="OrthoDB" id="417550at2759"/>
<keyword evidence="6" id="KW-0862">Zinc</keyword>
<keyword evidence="11" id="KW-1185">Reference proteome</keyword>
<dbReference type="GO" id="GO:0004022">
    <property type="term" value="F:alcohol dehydrogenase (NAD+) activity"/>
    <property type="evidence" value="ECO:0007669"/>
    <property type="project" value="UniProtKB-EC"/>
</dbReference>
<dbReference type="Gene3D" id="3.40.50.720">
    <property type="entry name" value="NAD(P)-binding Rossmann-like Domain"/>
    <property type="match status" value="2"/>
</dbReference>
<evidence type="ECO:0000256" key="8">
    <source>
        <dbReference type="ARBA" id="ARBA00049164"/>
    </source>
</evidence>
<evidence type="ECO:0000313" key="10">
    <source>
        <dbReference type="EMBL" id="KAJ4978184.1"/>
    </source>
</evidence>
<evidence type="ECO:0000256" key="2">
    <source>
        <dbReference type="ARBA" id="ARBA00008072"/>
    </source>
</evidence>
<keyword evidence="7" id="KW-0520">NAD</keyword>
<gene>
    <name evidence="10" type="ORF">NE237_008964</name>
</gene>
<dbReference type="AlphaFoldDB" id="A0A9Q0KX12"/>
<comment type="caution">
    <text evidence="10">The sequence shown here is derived from an EMBL/GenBank/DDBJ whole genome shotgun (WGS) entry which is preliminary data.</text>
</comment>
<evidence type="ECO:0000313" key="11">
    <source>
        <dbReference type="Proteomes" id="UP001141806"/>
    </source>
</evidence>
<evidence type="ECO:0000256" key="6">
    <source>
        <dbReference type="ARBA" id="ARBA00022833"/>
    </source>
</evidence>
<evidence type="ECO:0000256" key="3">
    <source>
        <dbReference type="ARBA" id="ARBA00013190"/>
    </source>
</evidence>
<name>A0A9Q0KX12_9MAGN</name>
<dbReference type="PANTHER" id="PTHR43880">
    <property type="entry name" value="ALCOHOL DEHYDROGENASE"/>
    <property type="match status" value="1"/>
</dbReference>